<gene>
    <name evidence="1" type="ORF">Tci_486362</name>
</gene>
<proteinExistence type="predicted"/>
<organism evidence="1">
    <name type="scientific">Tanacetum cinerariifolium</name>
    <name type="common">Dalmatian daisy</name>
    <name type="synonym">Chrysanthemum cinerariifolium</name>
    <dbReference type="NCBI Taxonomy" id="118510"/>
    <lineage>
        <taxon>Eukaryota</taxon>
        <taxon>Viridiplantae</taxon>
        <taxon>Streptophyta</taxon>
        <taxon>Embryophyta</taxon>
        <taxon>Tracheophyta</taxon>
        <taxon>Spermatophyta</taxon>
        <taxon>Magnoliopsida</taxon>
        <taxon>eudicotyledons</taxon>
        <taxon>Gunneridae</taxon>
        <taxon>Pentapetalae</taxon>
        <taxon>asterids</taxon>
        <taxon>campanulids</taxon>
        <taxon>Asterales</taxon>
        <taxon>Asteraceae</taxon>
        <taxon>Asteroideae</taxon>
        <taxon>Anthemideae</taxon>
        <taxon>Anthemidinae</taxon>
        <taxon>Tanacetum</taxon>
    </lineage>
</organism>
<reference evidence="1" key="1">
    <citation type="journal article" date="2019" name="Sci. Rep.">
        <title>Draft genome of Tanacetum cinerariifolium, the natural source of mosquito coil.</title>
        <authorList>
            <person name="Yamashiro T."/>
            <person name="Shiraishi A."/>
            <person name="Satake H."/>
            <person name="Nakayama K."/>
        </authorList>
    </citation>
    <scope>NUCLEOTIDE SEQUENCE</scope>
</reference>
<sequence>MEDKHLDIISKTKSNEFIKSSVENLVQNPSEFEDECKCDMPDCDDSQTINFLTFYDPLFDYSTSSDDESSHEEVIHEMSFKTYSNPLFDLDEEIISSEFNPIHNKDLDFTPKNDRFDTKFYLLESLLNCDTLMASSPKFDSLLEEFFGELTHTDLILPGINEANCDHEEDIHLVERFLYNNSSPRPSKEFNSDNSDAIIVSFSPSPIPVEDSDSLIEEIDIFLASDDSIPSSIENDDYDYEGDIIFLKELLSNDSPSLPKNELFHFDVPSSPRPLAKPPGDDEIEPDTRVLTTKVVGDISEHCVLMPRLLPTQPTLCPVNDTLLPFSSENEDKVHLLSHRGFKASQLIF</sequence>
<evidence type="ECO:0008006" key="2">
    <source>
        <dbReference type="Google" id="ProtNLM"/>
    </source>
</evidence>
<dbReference type="AlphaFoldDB" id="A0A699IAK9"/>
<comment type="caution">
    <text evidence="1">The sequence shown here is derived from an EMBL/GenBank/DDBJ whole genome shotgun (WGS) entry which is preliminary data.</text>
</comment>
<dbReference type="EMBL" id="BKCJ010245450">
    <property type="protein sequence ID" value="GEZ14389.1"/>
    <property type="molecule type" value="Genomic_DNA"/>
</dbReference>
<protein>
    <recommendedName>
        <fullName evidence="2">Reverse transcriptase domain-containing protein</fullName>
    </recommendedName>
</protein>
<evidence type="ECO:0000313" key="1">
    <source>
        <dbReference type="EMBL" id="GEZ14389.1"/>
    </source>
</evidence>
<name>A0A699IAK9_TANCI</name>
<accession>A0A699IAK9</accession>